<proteinExistence type="predicted"/>
<organism evidence="1 2">
    <name type="scientific">Naganishia cerealis</name>
    <dbReference type="NCBI Taxonomy" id="610337"/>
    <lineage>
        <taxon>Eukaryota</taxon>
        <taxon>Fungi</taxon>
        <taxon>Dikarya</taxon>
        <taxon>Basidiomycota</taxon>
        <taxon>Agaricomycotina</taxon>
        <taxon>Tremellomycetes</taxon>
        <taxon>Filobasidiales</taxon>
        <taxon>Filobasidiaceae</taxon>
        <taxon>Naganishia</taxon>
    </lineage>
</organism>
<evidence type="ECO:0000313" key="1">
    <source>
        <dbReference type="EMBL" id="KAJ9100094.1"/>
    </source>
</evidence>
<dbReference type="Proteomes" id="UP001241377">
    <property type="component" value="Unassembled WGS sequence"/>
</dbReference>
<dbReference type="EMBL" id="JASBWR010000066">
    <property type="protein sequence ID" value="KAJ9100094.1"/>
    <property type="molecule type" value="Genomic_DNA"/>
</dbReference>
<protein>
    <submittedName>
        <fullName evidence="1">Uncharacterized protein</fullName>
    </submittedName>
</protein>
<accession>A0ACC2VM76</accession>
<evidence type="ECO:0000313" key="2">
    <source>
        <dbReference type="Proteomes" id="UP001241377"/>
    </source>
</evidence>
<comment type="caution">
    <text evidence="1">The sequence shown here is derived from an EMBL/GenBank/DDBJ whole genome shotgun (WGS) entry which is preliminary data.</text>
</comment>
<reference evidence="1" key="1">
    <citation type="submission" date="2023-04" db="EMBL/GenBank/DDBJ databases">
        <title>Draft Genome sequencing of Naganishia species isolated from polar environments using Oxford Nanopore Technology.</title>
        <authorList>
            <person name="Leo P."/>
            <person name="Venkateswaran K."/>
        </authorList>
    </citation>
    <scope>NUCLEOTIDE SEQUENCE</scope>
    <source>
        <strain evidence="1">MNA-CCFEE 5261</strain>
    </source>
</reference>
<sequence>MIPSVIRCLTDAERIRPHAGKLGLADANIEVLREAVTPPQATAGIDYQRFETLGDRVLQLCTTVHVYYKFLHKDEGKLHVLRRNSVCNRYLRRRAEEAGLTSMICFERLAVAKWQWPDTEMDTRAVINRKWLQDSTEALLGVAYETGGWLKAFVTGQALGLPFGGTEPWTKRYSISVPYELDITSDVAEALQRKLGYRFKNQQLLLEAITHPSLASQDVPSYNRLEFLGDAILDMIVVERMFHKFPHADPSELTRRKQAIVSNATLGWLSAMDMFEGVDAEALLNEHWEYHPAKLLADVVESVIGAIFVDLGHDYEKTKKSVIPLIEKVLQDSDRPQSTGHHEYRITVHGKTLATRQGAHRYSIKCSLSVDALTILREKDQMLNFCNCDVENLEKDGLSCKKRKAKDEGVEGEPAASRACISGTPEVAMVFDYKTHSNSQDDVNGAGHHPGMNAVGYTVPSDAEILKRMPLTSEEMTDKAIVKPLTKEVKKQQSFYVEDFRDDILVDDDVVNITKIEKKQSFYVEDFGDGILVDDDVVNVTKAFSHNETIDLISDEDE</sequence>
<keyword evidence="2" id="KW-1185">Reference proteome</keyword>
<name>A0ACC2VM76_9TREE</name>
<gene>
    <name evidence="1" type="ORF">QFC19_005774</name>
</gene>